<dbReference type="PANTHER" id="PTHR13357">
    <property type="entry name" value="SH3 ADAPTER PROTEIN SPIN90 NCK INTERACTING PROTEIN WITH SH3 DOMAIN"/>
    <property type="match status" value="1"/>
</dbReference>
<dbReference type="GO" id="GO:0006897">
    <property type="term" value="P:endocytosis"/>
    <property type="evidence" value="ECO:0007669"/>
    <property type="project" value="TreeGrafter"/>
</dbReference>
<dbReference type="InterPro" id="IPR018556">
    <property type="entry name" value="SPIN90/Ldb17_LRD"/>
</dbReference>
<evidence type="ECO:0000256" key="1">
    <source>
        <dbReference type="SAM" id="MobiDB-lite"/>
    </source>
</evidence>
<proteinExistence type="predicted"/>
<dbReference type="Proteomes" id="UP000253664">
    <property type="component" value="Unassembled WGS sequence"/>
</dbReference>
<feature type="region of interest" description="Disordered" evidence="1">
    <location>
        <begin position="462"/>
        <end position="499"/>
    </location>
</feature>
<evidence type="ECO:0000313" key="3">
    <source>
        <dbReference type="EMBL" id="RCI11143.1"/>
    </source>
</evidence>
<dbReference type="GO" id="GO:0071933">
    <property type="term" value="F:Arp2/3 complex binding"/>
    <property type="evidence" value="ECO:0007669"/>
    <property type="project" value="TreeGrafter"/>
</dbReference>
<name>A0A367L9P0_9HYPO</name>
<sequence>MGDVDESAMSPELAGSLWTVMGDVDESAMSPELAGSLWTELGELLSSTCESHESIDDALRGWLDVATQLRAHDPDSQDLVLGCAQMLLESRLFQDNKHYVRTQIIYSLLQEDDVGFLHAIVCLLLFDGRSDESTFPRMLDEACFARLLELLIAQRDEDDARLYRLLLQLLYEMSRVQRLETDDLALVQDGFIRCLFEDVEGVSDDSDDPYHYPTIRVLLVLNEQYMLASTDPAPDVDVTPTNRIIKCLSLHGPLFRSFGENMILLLNRETETSLQLLILKLLYLLFTTKATHEYFYTNDLRVLVDVIIRNLMDLPDEKMSLRHTYLRVMHPLLAYTQLCQPPHYKRDEVLRVLSILRGSDNAHFAPADETTLRLVDRVAKVDWMAGEEKEEESWDQAKVARKIFGVSLSPSQYASSASVDDVAGVMEKPGVQTPSRNVKAAAVDAASPDEVVAAVKTKRPLPAVPRHRHGNPVVGRMPTDVNGVEKKIPPKAPPPRRFGRMKAVEQAGPDVREAGFPQ</sequence>
<keyword evidence="4" id="KW-1185">Reference proteome</keyword>
<dbReference type="OrthoDB" id="445362at2759"/>
<dbReference type="STRING" id="1330021.A0A367L9P0"/>
<organism evidence="3 4">
    <name type="scientific">Ophiocordyceps polyrhachis-furcata BCC 54312</name>
    <dbReference type="NCBI Taxonomy" id="1330021"/>
    <lineage>
        <taxon>Eukaryota</taxon>
        <taxon>Fungi</taxon>
        <taxon>Dikarya</taxon>
        <taxon>Ascomycota</taxon>
        <taxon>Pezizomycotina</taxon>
        <taxon>Sordariomycetes</taxon>
        <taxon>Hypocreomycetidae</taxon>
        <taxon>Hypocreales</taxon>
        <taxon>Ophiocordycipitaceae</taxon>
        <taxon>Ophiocordyceps</taxon>
    </lineage>
</organism>
<dbReference type="InterPro" id="IPR030125">
    <property type="entry name" value="SPIN90/Ldb17"/>
</dbReference>
<comment type="caution">
    <text evidence="3">The sequence shown here is derived from an EMBL/GenBank/DDBJ whole genome shotgun (WGS) entry which is preliminary data.</text>
</comment>
<gene>
    <name evidence="3" type="ORF">L249_7499</name>
</gene>
<reference evidence="3 4" key="1">
    <citation type="journal article" date="2015" name="BMC Genomics">
        <title>Insights from the genome of Ophiocordyceps polyrhachis-furcata to pathogenicity and host specificity in insect fungi.</title>
        <authorList>
            <person name="Wichadakul D."/>
            <person name="Kobmoo N."/>
            <person name="Ingsriswang S."/>
            <person name="Tangphatsornruang S."/>
            <person name="Chantasingh D."/>
            <person name="Luangsa-ard J.J."/>
            <person name="Eurwilaichitr L."/>
        </authorList>
    </citation>
    <scope>NUCLEOTIDE SEQUENCE [LARGE SCALE GENOMIC DNA]</scope>
    <source>
        <strain evidence="3 4">BCC 54312</strain>
    </source>
</reference>
<feature type="domain" description="SPIN90/Ldb17 leucine-rich" evidence="2">
    <location>
        <begin position="207"/>
        <end position="348"/>
    </location>
</feature>
<dbReference type="AlphaFoldDB" id="A0A367L9P0"/>
<dbReference type="GO" id="GO:0051666">
    <property type="term" value="P:actin cortical patch localization"/>
    <property type="evidence" value="ECO:0007669"/>
    <property type="project" value="TreeGrafter"/>
</dbReference>
<evidence type="ECO:0000259" key="2">
    <source>
        <dbReference type="Pfam" id="PF09431"/>
    </source>
</evidence>
<dbReference type="EMBL" id="LKCN02000010">
    <property type="protein sequence ID" value="RCI11143.1"/>
    <property type="molecule type" value="Genomic_DNA"/>
</dbReference>
<protein>
    <recommendedName>
        <fullName evidence="2">SPIN90/Ldb17 leucine-rich domain-containing protein</fullName>
    </recommendedName>
</protein>
<dbReference type="PANTHER" id="PTHR13357:SF1">
    <property type="entry name" value="NCK-INTERACTING PROTEIN WITH SH3 DOMAIN"/>
    <property type="match status" value="1"/>
</dbReference>
<dbReference type="GO" id="GO:0000147">
    <property type="term" value="P:actin cortical patch assembly"/>
    <property type="evidence" value="ECO:0007669"/>
    <property type="project" value="TreeGrafter"/>
</dbReference>
<evidence type="ECO:0000313" key="4">
    <source>
        <dbReference type="Proteomes" id="UP000253664"/>
    </source>
</evidence>
<dbReference type="Pfam" id="PF09431">
    <property type="entry name" value="SPIN90_LRD"/>
    <property type="match status" value="1"/>
</dbReference>
<dbReference type="GO" id="GO:0030479">
    <property type="term" value="C:actin cortical patch"/>
    <property type="evidence" value="ECO:0007669"/>
    <property type="project" value="TreeGrafter"/>
</dbReference>
<accession>A0A367L9P0</accession>